<organism evidence="4 5">
    <name type="scientific">Vineibacter terrae</name>
    <dbReference type="NCBI Taxonomy" id="2586908"/>
    <lineage>
        <taxon>Bacteria</taxon>
        <taxon>Pseudomonadati</taxon>
        <taxon>Pseudomonadota</taxon>
        <taxon>Alphaproteobacteria</taxon>
        <taxon>Hyphomicrobiales</taxon>
        <taxon>Vineibacter</taxon>
    </lineage>
</organism>
<keyword evidence="1" id="KW-0223">Dioxygenase</keyword>
<dbReference type="InterPro" id="IPR013096">
    <property type="entry name" value="Cupin_2"/>
</dbReference>
<dbReference type="RefSeq" id="WP_147847579.1">
    <property type="nucleotide sequence ID" value="NZ_VDUZ01000014.1"/>
</dbReference>
<gene>
    <name evidence="4" type="ORF">FHP25_14065</name>
</gene>
<dbReference type="InterPro" id="IPR047183">
    <property type="entry name" value="GDO-like"/>
</dbReference>
<dbReference type="AlphaFoldDB" id="A0A5C8PM83"/>
<comment type="caution">
    <text evidence="4">The sequence shown here is derived from an EMBL/GenBank/DDBJ whole genome shotgun (WGS) entry which is preliminary data.</text>
</comment>
<dbReference type="SUPFAM" id="SSF51182">
    <property type="entry name" value="RmlC-like cupins"/>
    <property type="match status" value="1"/>
</dbReference>
<keyword evidence="5" id="KW-1185">Reference proteome</keyword>
<dbReference type="GO" id="GO:0051213">
    <property type="term" value="F:dioxygenase activity"/>
    <property type="evidence" value="ECO:0007669"/>
    <property type="project" value="UniProtKB-KW"/>
</dbReference>
<dbReference type="Proteomes" id="UP000321638">
    <property type="component" value="Unassembled WGS sequence"/>
</dbReference>
<dbReference type="PANTHER" id="PTHR41517">
    <property type="entry name" value="1,2-DIOXYGENASE PROTEIN-RELATED"/>
    <property type="match status" value="1"/>
</dbReference>
<reference evidence="4 5" key="1">
    <citation type="submission" date="2019-06" db="EMBL/GenBank/DDBJ databases">
        <title>New taxonomy in bacterial strain CC-CFT640, isolated from vineyard.</title>
        <authorList>
            <person name="Lin S.-Y."/>
            <person name="Tsai C.-F."/>
            <person name="Young C.-C."/>
        </authorList>
    </citation>
    <scope>NUCLEOTIDE SEQUENCE [LARGE SCALE GENOMIC DNA]</scope>
    <source>
        <strain evidence="4 5">CC-CFT640</strain>
    </source>
</reference>
<sequence>MPASIASARGRYLTPTNSFRDKLPPVPAATFIAERDRALAADTPTGAIALDIADRLAAPVPATTPLLLARYLRIRAGERLALRLRATAAICYVIRGAGETTNRTDRIGWGEGDIFCLPGGAESSHRATHDAVLWVVSNEPEVAFHHLEPPAADQSRLEAVHFPAAEIRRHLDAVRATPDTADASGKVVVFAVGPFETMLSLTPSMTLALNSMEPGKAQRSHRHNSVAVTLPIEGTRCHSMIDGTRVDWQPFATMITPPTAAHSHHNDGDRLATFLIVQDGGLFYHCRTIGFSFA</sequence>
<accession>A0A5C8PM83</accession>
<evidence type="ECO:0000313" key="4">
    <source>
        <dbReference type="EMBL" id="TXL75365.1"/>
    </source>
</evidence>
<dbReference type="EMBL" id="VDUZ01000014">
    <property type="protein sequence ID" value="TXL75365.1"/>
    <property type="molecule type" value="Genomic_DNA"/>
</dbReference>
<dbReference type="OrthoDB" id="285029at2"/>
<evidence type="ECO:0000259" key="3">
    <source>
        <dbReference type="Pfam" id="PF07883"/>
    </source>
</evidence>
<keyword evidence="2" id="KW-0560">Oxidoreductase</keyword>
<dbReference type="InterPro" id="IPR014710">
    <property type="entry name" value="RmlC-like_jellyroll"/>
</dbReference>
<dbReference type="InterPro" id="IPR011051">
    <property type="entry name" value="RmlC_Cupin_sf"/>
</dbReference>
<dbReference type="Pfam" id="PF07883">
    <property type="entry name" value="Cupin_2"/>
    <property type="match status" value="1"/>
</dbReference>
<proteinExistence type="predicted"/>
<dbReference type="PANTHER" id="PTHR41517:SF1">
    <property type="entry name" value="CUPIN"/>
    <property type="match status" value="1"/>
</dbReference>
<protein>
    <submittedName>
        <fullName evidence="4">Cupin domain-containing protein</fullName>
    </submittedName>
</protein>
<evidence type="ECO:0000256" key="2">
    <source>
        <dbReference type="ARBA" id="ARBA00023002"/>
    </source>
</evidence>
<dbReference type="Gene3D" id="2.60.120.10">
    <property type="entry name" value="Jelly Rolls"/>
    <property type="match status" value="2"/>
</dbReference>
<feature type="domain" description="Cupin type-2" evidence="3">
    <location>
        <begin position="211"/>
        <end position="277"/>
    </location>
</feature>
<evidence type="ECO:0000256" key="1">
    <source>
        <dbReference type="ARBA" id="ARBA00022964"/>
    </source>
</evidence>
<name>A0A5C8PM83_9HYPH</name>
<evidence type="ECO:0000313" key="5">
    <source>
        <dbReference type="Proteomes" id="UP000321638"/>
    </source>
</evidence>